<proteinExistence type="predicted"/>
<evidence type="ECO:0000256" key="1">
    <source>
        <dbReference type="SAM" id="Coils"/>
    </source>
</evidence>
<reference evidence="3 4" key="1">
    <citation type="submission" date="2023-01" db="EMBL/GenBank/DDBJ databases">
        <title>Analysis of 21 Apiospora genomes using comparative genomics revels a genus with tremendous synthesis potential of carbohydrate active enzymes and secondary metabolites.</title>
        <authorList>
            <person name="Sorensen T."/>
        </authorList>
    </citation>
    <scope>NUCLEOTIDE SEQUENCE [LARGE SCALE GENOMIC DNA]</scope>
    <source>
        <strain evidence="3 4">CBS 33761</strain>
    </source>
</reference>
<feature type="coiled-coil region" evidence="1">
    <location>
        <begin position="47"/>
        <end position="159"/>
    </location>
</feature>
<evidence type="ECO:0000313" key="4">
    <source>
        <dbReference type="Proteomes" id="UP001444661"/>
    </source>
</evidence>
<protein>
    <submittedName>
        <fullName evidence="3">Uncharacterized protein</fullName>
    </submittedName>
</protein>
<organism evidence="3 4">
    <name type="scientific">Apiospora rasikravindrae</name>
    <dbReference type="NCBI Taxonomy" id="990691"/>
    <lineage>
        <taxon>Eukaryota</taxon>
        <taxon>Fungi</taxon>
        <taxon>Dikarya</taxon>
        <taxon>Ascomycota</taxon>
        <taxon>Pezizomycotina</taxon>
        <taxon>Sordariomycetes</taxon>
        <taxon>Xylariomycetidae</taxon>
        <taxon>Amphisphaeriales</taxon>
        <taxon>Apiosporaceae</taxon>
        <taxon>Apiospora</taxon>
    </lineage>
</organism>
<evidence type="ECO:0000256" key="2">
    <source>
        <dbReference type="SAM" id="MobiDB-lite"/>
    </source>
</evidence>
<dbReference type="Proteomes" id="UP001444661">
    <property type="component" value="Unassembled WGS sequence"/>
</dbReference>
<comment type="caution">
    <text evidence="3">The sequence shown here is derived from an EMBL/GenBank/DDBJ whole genome shotgun (WGS) entry which is preliminary data.</text>
</comment>
<feature type="region of interest" description="Disordered" evidence="2">
    <location>
        <begin position="1"/>
        <end position="28"/>
    </location>
</feature>
<sequence>MASKRAASYSPGASTPPKRIKPEPSLEEASVQSMCEQLELGVVKVELADAHKKIQELSDTAANLTQQKDEIVTAYRDLVAALEDDVKSKQGRSERLEEVVGRYQELVHAMEQDLIEERGEKDRLEKANAVANDNIRHLVKRYEEAKTECEEQKHKSRDALILVDELASGLKAQRNAAKDLFYPQQGPNTSSELPGYLNDPEVKEKIVVHYHDRVDQTLEAIREKLKEE</sequence>
<name>A0ABR1RQW6_9PEZI</name>
<accession>A0ABR1RQW6</accession>
<evidence type="ECO:0000313" key="3">
    <source>
        <dbReference type="EMBL" id="KAK8017350.1"/>
    </source>
</evidence>
<keyword evidence="1" id="KW-0175">Coiled coil</keyword>
<dbReference type="EMBL" id="JAQQWK010000013">
    <property type="protein sequence ID" value="KAK8017350.1"/>
    <property type="molecule type" value="Genomic_DNA"/>
</dbReference>
<gene>
    <name evidence="3" type="ORF">PG993_013676</name>
</gene>
<keyword evidence="4" id="KW-1185">Reference proteome</keyword>